<evidence type="ECO:0000256" key="1">
    <source>
        <dbReference type="ARBA" id="ARBA00023125"/>
    </source>
</evidence>
<evidence type="ECO:0000313" key="5">
    <source>
        <dbReference type="Proteomes" id="UP000198856"/>
    </source>
</evidence>
<dbReference type="CDD" id="cd00338">
    <property type="entry name" value="Ser_Recombinase"/>
    <property type="match status" value="1"/>
</dbReference>
<dbReference type="Gene3D" id="3.40.50.1390">
    <property type="entry name" value="Resolvase, N-terminal catalytic domain"/>
    <property type="match status" value="1"/>
</dbReference>
<keyword evidence="1" id="KW-0238">DNA-binding</keyword>
<dbReference type="OrthoDB" id="24728at2157"/>
<dbReference type="InterPro" id="IPR050639">
    <property type="entry name" value="SSR_resolvase"/>
</dbReference>
<keyword evidence="2" id="KW-0233">DNA recombination</keyword>
<evidence type="ECO:0000259" key="3">
    <source>
        <dbReference type="PROSITE" id="PS51736"/>
    </source>
</evidence>
<dbReference type="AlphaFoldDB" id="A0A1G8SWK5"/>
<proteinExistence type="predicted"/>
<protein>
    <submittedName>
        <fullName evidence="4">Site-specific DNA recombinase</fullName>
    </submittedName>
</protein>
<dbReference type="SMART" id="SM00857">
    <property type="entry name" value="Resolvase"/>
    <property type="match status" value="1"/>
</dbReference>
<evidence type="ECO:0000256" key="2">
    <source>
        <dbReference type="ARBA" id="ARBA00023172"/>
    </source>
</evidence>
<dbReference type="Proteomes" id="UP000198856">
    <property type="component" value="Unassembled WGS sequence"/>
</dbReference>
<dbReference type="InterPro" id="IPR006119">
    <property type="entry name" value="Resolv_N"/>
</dbReference>
<feature type="domain" description="Resolvase/invertase-type recombinase catalytic" evidence="3">
    <location>
        <begin position="6"/>
        <end position="151"/>
    </location>
</feature>
<accession>A0A1G8SWK5</accession>
<keyword evidence="5" id="KW-1185">Reference proteome</keyword>
<dbReference type="PROSITE" id="PS51736">
    <property type="entry name" value="RECOMBINASES_3"/>
    <property type="match status" value="1"/>
</dbReference>
<dbReference type="InterPro" id="IPR036162">
    <property type="entry name" value="Resolvase-like_N_sf"/>
</dbReference>
<dbReference type="SUPFAM" id="SSF53041">
    <property type="entry name" value="Resolvase-like"/>
    <property type="match status" value="1"/>
</dbReference>
<dbReference type="PANTHER" id="PTHR30461:SF2">
    <property type="entry name" value="SERINE RECOMBINASE PINE-RELATED"/>
    <property type="match status" value="1"/>
</dbReference>
<evidence type="ECO:0000313" key="4">
    <source>
        <dbReference type="EMBL" id="SDJ33571.1"/>
    </source>
</evidence>
<name>A0A1G8SWK5_9EURY</name>
<dbReference type="STRING" id="890420.SAMN05216226_102181"/>
<organism evidence="4 5">
    <name type="scientific">Halovenus aranensis</name>
    <dbReference type="NCBI Taxonomy" id="890420"/>
    <lineage>
        <taxon>Archaea</taxon>
        <taxon>Methanobacteriati</taxon>
        <taxon>Methanobacteriota</taxon>
        <taxon>Stenosarchaea group</taxon>
        <taxon>Halobacteria</taxon>
        <taxon>Halobacteriales</taxon>
        <taxon>Haloarculaceae</taxon>
        <taxon>Halovenus</taxon>
    </lineage>
</organism>
<dbReference type="GO" id="GO:0003677">
    <property type="term" value="F:DNA binding"/>
    <property type="evidence" value="ECO:0007669"/>
    <property type="project" value="UniProtKB-KW"/>
</dbReference>
<dbReference type="RefSeq" id="WP_092699191.1">
    <property type="nucleotide sequence ID" value="NZ_FNFC01000002.1"/>
</dbReference>
<gene>
    <name evidence="4" type="ORF">SAMN05216226_102181</name>
</gene>
<reference evidence="4 5" key="1">
    <citation type="submission" date="2016-10" db="EMBL/GenBank/DDBJ databases">
        <authorList>
            <person name="de Groot N.N."/>
        </authorList>
    </citation>
    <scope>NUCLEOTIDE SEQUENCE [LARGE SCALE GENOMIC DNA]</scope>
    <source>
        <strain evidence="4 5">IBRC-M10015</strain>
    </source>
</reference>
<sequence>MSKSDDFAVYIRRSTADQEEKHQRDAITDWLADHDLRLGDVDVYAEQASGASEDRDEFHALIDSIEAGQYSHVVVWEISRIARKGFLAQRFFDACEDNEVTINVTNGSVRKVEPDGHGRMVADVIAAVAAEERRSLIRRTEAGIARAKDEGKWVGQVPAGFITVEGYLRPNFSPDYDDGEAGFHDIADALGSIENGESYRSAAAETPNVTRQTLMRIHKDDDRRSWYLDQEAEDERVRQAFNH</sequence>
<dbReference type="Pfam" id="PF00239">
    <property type="entry name" value="Resolvase"/>
    <property type="match status" value="1"/>
</dbReference>
<dbReference type="EMBL" id="FNFC01000002">
    <property type="protein sequence ID" value="SDJ33571.1"/>
    <property type="molecule type" value="Genomic_DNA"/>
</dbReference>
<dbReference type="PANTHER" id="PTHR30461">
    <property type="entry name" value="DNA-INVERTASE FROM LAMBDOID PROPHAGE"/>
    <property type="match status" value="1"/>
</dbReference>
<dbReference type="GO" id="GO:0000150">
    <property type="term" value="F:DNA strand exchange activity"/>
    <property type="evidence" value="ECO:0007669"/>
    <property type="project" value="InterPro"/>
</dbReference>